<evidence type="ECO:0000256" key="1">
    <source>
        <dbReference type="ARBA" id="ARBA00009437"/>
    </source>
</evidence>
<keyword evidence="3" id="KW-0238">DNA-binding</keyword>
<dbReference type="GO" id="GO:0043565">
    <property type="term" value="F:sequence-specific DNA binding"/>
    <property type="evidence" value="ECO:0007669"/>
    <property type="project" value="TreeGrafter"/>
</dbReference>
<organism evidence="6 7">
    <name type="scientific">Bordetella genomosp. 9</name>
    <dbReference type="NCBI Taxonomy" id="1416803"/>
    <lineage>
        <taxon>Bacteria</taxon>
        <taxon>Pseudomonadati</taxon>
        <taxon>Pseudomonadota</taxon>
        <taxon>Betaproteobacteria</taxon>
        <taxon>Burkholderiales</taxon>
        <taxon>Alcaligenaceae</taxon>
        <taxon>Bordetella</taxon>
    </lineage>
</organism>
<dbReference type="PRINTS" id="PR00039">
    <property type="entry name" value="HTHLYSR"/>
</dbReference>
<dbReference type="Gene3D" id="3.40.190.10">
    <property type="entry name" value="Periplasmic binding protein-like II"/>
    <property type="match status" value="2"/>
</dbReference>
<dbReference type="InterPro" id="IPR036388">
    <property type="entry name" value="WH-like_DNA-bd_sf"/>
</dbReference>
<dbReference type="PROSITE" id="PS50931">
    <property type="entry name" value="HTH_LYSR"/>
    <property type="match status" value="1"/>
</dbReference>
<accession>A0A1W6Z0R3</accession>
<comment type="similarity">
    <text evidence="1">Belongs to the LysR transcriptional regulatory family.</text>
</comment>
<keyword evidence="4" id="KW-0804">Transcription</keyword>
<dbReference type="GO" id="GO:0006351">
    <property type="term" value="P:DNA-templated transcription"/>
    <property type="evidence" value="ECO:0007669"/>
    <property type="project" value="TreeGrafter"/>
</dbReference>
<dbReference type="SUPFAM" id="SSF53850">
    <property type="entry name" value="Periplasmic binding protein-like II"/>
    <property type="match status" value="1"/>
</dbReference>
<keyword evidence="7" id="KW-1185">Reference proteome</keyword>
<name>A0A1W6Z0R3_9BORD</name>
<dbReference type="Pfam" id="PF00126">
    <property type="entry name" value="HTH_1"/>
    <property type="match status" value="1"/>
</dbReference>
<dbReference type="Proteomes" id="UP000194139">
    <property type="component" value="Chromosome"/>
</dbReference>
<sequence>MPLRLPPLSPLRFFEAAGRLKSFRLAAAELNVTPSAVSHGIAGLEDFLGVRLFDRQPGGLTLTAAGADYLNYVSEAFSLLAIGMQRLPRHHGRQTLSLTCAAGFAARWLLPRLPAFRAQWPDIDVTIDTSPRQFGIPVDGFDFAVRMSRTPAAGPGWTRLFGERLLPVCSPAYLERLLGPDGQPDLRKATLLHVPLASEEWHAWLDATGRHGVDLSGGLRFDRLQMAFEAAAAGIGVALGRRPLIDDELASGKLVAAGPAVRAETAYWLVAREGAEDRPVLGAFRQWLLTQARREADEFPSP</sequence>
<evidence type="ECO:0000256" key="2">
    <source>
        <dbReference type="ARBA" id="ARBA00023015"/>
    </source>
</evidence>
<evidence type="ECO:0000313" key="6">
    <source>
        <dbReference type="EMBL" id="ARP86709.1"/>
    </source>
</evidence>
<feature type="domain" description="HTH lysR-type" evidence="5">
    <location>
        <begin position="1"/>
        <end position="63"/>
    </location>
</feature>
<dbReference type="PANTHER" id="PTHR30537:SF74">
    <property type="entry name" value="HTH-TYPE TRANSCRIPTIONAL REGULATOR TRPI"/>
    <property type="match status" value="1"/>
</dbReference>
<dbReference type="RefSeq" id="WP_086072429.1">
    <property type="nucleotide sequence ID" value="NZ_CP021109.1"/>
</dbReference>
<evidence type="ECO:0000256" key="3">
    <source>
        <dbReference type="ARBA" id="ARBA00023125"/>
    </source>
</evidence>
<dbReference type="AlphaFoldDB" id="A0A1W6Z0R3"/>
<dbReference type="GO" id="GO:0003700">
    <property type="term" value="F:DNA-binding transcription factor activity"/>
    <property type="evidence" value="ECO:0007669"/>
    <property type="project" value="InterPro"/>
</dbReference>
<evidence type="ECO:0000256" key="4">
    <source>
        <dbReference type="ARBA" id="ARBA00023163"/>
    </source>
</evidence>
<evidence type="ECO:0000259" key="5">
    <source>
        <dbReference type="PROSITE" id="PS50931"/>
    </source>
</evidence>
<evidence type="ECO:0000313" key="7">
    <source>
        <dbReference type="Proteomes" id="UP000194139"/>
    </source>
</evidence>
<keyword evidence="2" id="KW-0805">Transcription regulation</keyword>
<dbReference type="CDD" id="cd08432">
    <property type="entry name" value="PBP2_GcdR_TrpI_HvrB_AmpR_like"/>
    <property type="match status" value="1"/>
</dbReference>
<dbReference type="InterPro" id="IPR058163">
    <property type="entry name" value="LysR-type_TF_proteobact-type"/>
</dbReference>
<dbReference type="InterPro" id="IPR005119">
    <property type="entry name" value="LysR_subst-bd"/>
</dbReference>
<dbReference type="InterPro" id="IPR036390">
    <property type="entry name" value="WH_DNA-bd_sf"/>
</dbReference>
<dbReference type="InterPro" id="IPR000847">
    <property type="entry name" value="LysR_HTH_N"/>
</dbReference>
<dbReference type="Pfam" id="PF03466">
    <property type="entry name" value="LysR_substrate"/>
    <property type="match status" value="1"/>
</dbReference>
<dbReference type="EMBL" id="CP021109">
    <property type="protein sequence ID" value="ARP86709.1"/>
    <property type="molecule type" value="Genomic_DNA"/>
</dbReference>
<gene>
    <name evidence="6" type="ORF">CAL13_11170</name>
</gene>
<dbReference type="Gene3D" id="1.10.10.10">
    <property type="entry name" value="Winged helix-like DNA-binding domain superfamily/Winged helix DNA-binding domain"/>
    <property type="match status" value="1"/>
</dbReference>
<dbReference type="PANTHER" id="PTHR30537">
    <property type="entry name" value="HTH-TYPE TRANSCRIPTIONAL REGULATOR"/>
    <property type="match status" value="1"/>
</dbReference>
<dbReference type="SUPFAM" id="SSF46785">
    <property type="entry name" value="Winged helix' DNA-binding domain"/>
    <property type="match status" value="1"/>
</dbReference>
<protein>
    <submittedName>
        <fullName evidence="6">Transcriptional regulator</fullName>
    </submittedName>
</protein>
<proteinExistence type="inferred from homology"/>
<reference evidence="6 7" key="1">
    <citation type="submission" date="2017-05" db="EMBL/GenBank/DDBJ databases">
        <title>Complete and WGS of Bordetella genogroups.</title>
        <authorList>
            <person name="Spilker T."/>
            <person name="LiPuma J."/>
        </authorList>
    </citation>
    <scope>NUCLEOTIDE SEQUENCE [LARGE SCALE GENOMIC DNA]</scope>
    <source>
        <strain evidence="6 7">AU17164</strain>
    </source>
</reference>